<evidence type="ECO:0000256" key="6">
    <source>
        <dbReference type="SAM" id="Phobius"/>
    </source>
</evidence>
<keyword evidence="3 6" id="KW-0812">Transmembrane</keyword>
<dbReference type="EMBL" id="JAQQKY010000008">
    <property type="protein sequence ID" value="MDC7691749.1"/>
    <property type="molecule type" value="Genomic_DNA"/>
</dbReference>
<evidence type="ECO:0000313" key="8">
    <source>
        <dbReference type="Proteomes" id="UP001221566"/>
    </source>
</evidence>
<keyword evidence="2" id="KW-1003">Cell membrane</keyword>
<accession>A0ABT5I6G2</accession>
<feature type="transmembrane region" description="Helical" evidence="6">
    <location>
        <begin position="146"/>
        <end position="165"/>
    </location>
</feature>
<proteinExistence type="predicted"/>
<comment type="subcellular location">
    <subcellularLocation>
        <location evidence="1">Cell membrane</location>
        <topology evidence="1">Multi-pass membrane protein</topology>
    </subcellularLocation>
</comment>
<keyword evidence="5 6" id="KW-0472">Membrane</keyword>
<name>A0ABT5I6G2_VOGIN</name>
<feature type="transmembrane region" description="Helical" evidence="6">
    <location>
        <begin position="56"/>
        <end position="75"/>
    </location>
</feature>
<evidence type="ECO:0000256" key="5">
    <source>
        <dbReference type="ARBA" id="ARBA00023136"/>
    </source>
</evidence>
<protein>
    <submittedName>
        <fullName evidence="7">ATP synthase subunit I</fullName>
    </submittedName>
</protein>
<evidence type="ECO:0000256" key="1">
    <source>
        <dbReference type="ARBA" id="ARBA00004651"/>
    </source>
</evidence>
<dbReference type="Proteomes" id="UP001221566">
    <property type="component" value="Unassembled WGS sequence"/>
</dbReference>
<dbReference type="InterPro" id="IPR005598">
    <property type="entry name" value="ATP_synth_I"/>
</dbReference>
<feature type="transmembrane region" description="Helical" evidence="6">
    <location>
        <begin position="81"/>
        <end position="100"/>
    </location>
</feature>
<reference evidence="7 8" key="1">
    <citation type="submission" date="2023-01" db="EMBL/GenBank/DDBJ databases">
        <title>Novel species of the genus Vogesella isolated from rivers.</title>
        <authorList>
            <person name="Lu H."/>
        </authorList>
    </citation>
    <scope>NUCLEOTIDE SEQUENCE [LARGE SCALE GENOMIC DNA]</scope>
    <source>
        <strain evidence="7 8">SH7W</strain>
    </source>
</reference>
<dbReference type="Pfam" id="PF03899">
    <property type="entry name" value="ATP-synt_I"/>
    <property type="match status" value="1"/>
</dbReference>
<keyword evidence="4 6" id="KW-1133">Transmembrane helix</keyword>
<organism evidence="7 8">
    <name type="scientific">Vogesella indigofera</name>
    <name type="common">Pseudomonas indigofera</name>
    <dbReference type="NCBI Taxonomy" id="45465"/>
    <lineage>
        <taxon>Bacteria</taxon>
        <taxon>Pseudomonadati</taxon>
        <taxon>Pseudomonadota</taxon>
        <taxon>Betaproteobacteria</taxon>
        <taxon>Neisseriales</taxon>
        <taxon>Chromobacteriaceae</taxon>
        <taxon>Vogesella</taxon>
    </lineage>
</organism>
<feature type="transmembrane region" description="Helical" evidence="6">
    <location>
        <begin position="121"/>
        <end position="140"/>
    </location>
</feature>
<comment type="caution">
    <text evidence="7">The sequence shown here is derived from an EMBL/GenBank/DDBJ whole genome shotgun (WGS) entry which is preliminary data.</text>
</comment>
<evidence type="ECO:0000256" key="3">
    <source>
        <dbReference type="ARBA" id="ARBA00022692"/>
    </source>
</evidence>
<evidence type="ECO:0000313" key="7">
    <source>
        <dbReference type="EMBL" id="MDC7691749.1"/>
    </source>
</evidence>
<gene>
    <name evidence="7" type="ORF">PQU93_13295</name>
</gene>
<dbReference type="RefSeq" id="WP_272803647.1">
    <property type="nucleotide sequence ID" value="NZ_JAQQKY010000008.1"/>
</dbReference>
<evidence type="ECO:0000256" key="2">
    <source>
        <dbReference type="ARBA" id="ARBA00022475"/>
    </source>
</evidence>
<keyword evidence="8" id="KW-1185">Reference proteome</keyword>
<sequence length="167" mass="18261">MNLTGCWKNCKQNQSCEPAFGHKQRNEAKLTLSSRQAYNRPIFYDSDMINPDAKRVVRIQLRLTLLAMLVGLVVGDAPLNAAMSVLLGGLCAIIPALVYIRIAGTLQRGDPAAIMRSHYRAAAAKFILTLLLFGGVLLFFKDLSVPGLFGGFIAATSAYWFGLLIKN</sequence>
<evidence type="ECO:0000256" key="4">
    <source>
        <dbReference type="ARBA" id="ARBA00022989"/>
    </source>
</evidence>